<dbReference type="PANTHER" id="PTHR33321">
    <property type="match status" value="1"/>
</dbReference>
<dbReference type="STRING" id="329046.A0A1Y2AMP2"/>
<dbReference type="InterPro" id="IPR007541">
    <property type="entry name" value="Uncharacterised_BSP"/>
</dbReference>
<comment type="caution">
    <text evidence="1">The sequence shown here is derived from an EMBL/GenBank/DDBJ whole genome shotgun (WGS) entry which is preliminary data.</text>
</comment>
<dbReference type="Pfam" id="PF04450">
    <property type="entry name" value="BSP"/>
    <property type="match status" value="2"/>
</dbReference>
<reference evidence="1 2" key="1">
    <citation type="submission" date="2016-07" db="EMBL/GenBank/DDBJ databases">
        <title>Pervasive Adenine N6-methylation of Active Genes in Fungi.</title>
        <authorList>
            <consortium name="DOE Joint Genome Institute"/>
            <person name="Mondo S.J."/>
            <person name="Dannebaum R.O."/>
            <person name="Kuo R.C."/>
            <person name="Labutti K."/>
            <person name="Haridas S."/>
            <person name="Kuo A."/>
            <person name="Salamov A."/>
            <person name="Ahrendt S.R."/>
            <person name="Lipzen A."/>
            <person name="Sullivan W."/>
            <person name="Andreopoulos W.B."/>
            <person name="Clum A."/>
            <person name="Lindquist E."/>
            <person name="Daum C."/>
            <person name="Ramamoorthy G.K."/>
            <person name="Gryganskyi A."/>
            <person name="Culley D."/>
            <person name="Magnuson J.K."/>
            <person name="James T.Y."/>
            <person name="O'Malley M.A."/>
            <person name="Stajich J.E."/>
            <person name="Spatafora J.W."/>
            <person name="Visel A."/>
            <person name="Grigoriev I.V."/>
        </authorList>
    </citation>
    <scope>NUCLEOTIDE SEQUENCE [LARGE SCALE GENOMIC DNA]</scope>
    <source>
        <strain evidence="1 2">JEL800</strain>
    </source>
</reference>
<gene>
    <name evidence="1" type="ORF">BCR33DRAFT_727878</name>
</gene>
<dbReference type="EMBL" id="MCGO01000155">
    <property type="protein sequence ID" value="ORY23754.1"/>
    <property type="molecule type" value="Genomic_DNA"/>
</dbReference>
<name>A0A1Y2AMP2_9FUNG</name>
<evidence type="ECO:0000313" key="1">
    <source>
        <dbReference type="EMBL" id="ORY23754.1"/>
    </source>
</evidence>
<accession>A0A1Y2AMP2</accession>
<protein>
    <submittedName>
        <fullName evidence="1">Plant basic secretory protein</fullName>
    </submittedName>
</protein>
<feature type="non-terminal residue" evidence="1">
    <location>
        <position position="1"/>
    </location>
</feature>
<organism evidence="1 2">
    <name type="scientific">Rhizoclosmatium globosum</name>
    <dbReference type="NCBI Taxonomy" id="329046"/>
    <lineage>
        <taxon>Eukaryota</taxon>
        <taxon>Fungi</taxon>
        <taxon>Fungi incertae sedis</taxon>
        <taxon>Chytridiomycota</taxon>
        <taxon>Chytridiomycota incertae sedis</taxon>
        <taxon>Chytridiomycetes</taxon>
        <taxon>Chytridiales</taxon>
        <taxon>Chytriomycetaceae</taxon>
        <taxon>Rhizoclosmatium</taxon>
    </lineage>
</organism>
<proteinExistence type="predicted"/>
<dbReference type="PANTHER" id="PTHR33321:SF12">
    <property type="entry name" value="PLANT BASIC SECRETORY PROTEIN (BSP) FAMILY PROTEIN"/>
    <property type="match status" value="1"/>
</dbReference>
<dbReference type="Proteomes" id="UP000193642">
    <property type="component" value="Unassembled WGS sequence"/>
</dbReference>
<dbReference type="AlphaFoldDB" id="A0A1Y2AMP2"/>
<sequence>NTTNTQTEHPPVKSLTLVIAPFDGVADTSGSKTAKQLRLSATYFTHARHSDLVLEAKGVLVHELVHVLQFDGAIVDDKSTANGGFIEGLADYIRLYHNLNPKHWRHELDPPLPSDQWDRGYEHTAYFLRWAEKDYPHLAKRINLLLRDVEWSDNLFLALTDKSVETLWAEYLASFGLSKSFKNEFGWPNPTIRFESRVPSDAASNPFTQLYPTIADAITTFATLSQKVVTTLYATPTQSPSHVQSIHLILREMDGVAHCTGPHTHKEIHLSLQYLQSFLSTHSLQELRDEVEGVLVHELTHVWQYSCSGFPGGLLEGVADWVRLTAGHMPLHWAPKRNVDVKWDTGYATTAFFLKWIDARVYSAGSTNTDRGDGDGENAVPFVQKLNVYINSLAQWNEEKVFTELAGETVDMLWIQYCAEELETNETTPEQIQEDNAALVRDLKTILAAIENPETDPAVLMRISRVLRSGIKVAIKELDAK</sequence>
<keyword evidence="2" id="KW-1185">Reference proteome</keyword>
<evidence type="ECO:0000313" key="2">
    <source>
        <dbReference type="Proteomes" id="UP000193642"/>
    </source>
</evidence>
<dbReference type="OrthoDB" id="891726at2759"/>